<evidence type="ECO:0000313" key="7">
    <source>
        <dbReference type="Proteomes" id="UP000076643"/>
    </source>
</evidence>
<dbReference type="Gene3D" id="3.30.70.1230">
    <property type="entry name" value="Nucleotide cyclase"/>
    <property type="match status" value="1"/>
</dbReference>
<dbReference type="InterPro" id="IPR041664">
    <property type="entry name" value="AAA_16"/>
</dbReference>
<dbReference type="GO" id="GO:0005737">
    <property type="term" value="C:cytoplasm"/>
    <property type="evidence" value="ECO:0007669"/>
    <property type="project" value="TreeGrafter"/>
</dbReference>
<comment type="caution">
    <text evidence="6">The sequence shown here is derived from an EMBL/GenBank/DDBJ whole genome shotgun (WGS) entry which is preliminary data.</text>
</comment>
<dbReference type="Gene3D" id="3.40.50.300">
    <property type="entry name" value="P-loop containing nucleotide triphosphate hydrolases"/>
    <property type="match status" value="1"/>
</dbReference>
<dbReference type="PROSITE" id="PS00107">
    <property type="entry name" value="PROTEIN_KINASE_ATP"/>
    <property type="match status" value="1"/>
</dbReference>
<name>A0A166YMB2_9GAMM</name>
<dbReference type="InterPro" id="IPR011009">
    <property type="entry name" value="Kinase-like_dom_sf"/>
</dbReference>
<organism evidence="6 7">
    <name type="scientific">Pseudoalteromonas luteoviolacea DSM 6061</name>
    <dbReference type="NCBI Taxonomy" id="1365250"/>
    <lineage>
        <taxon>Bacteria</taxon>
        <taxon>Pseudomonadati</taxon>
        <taxon>Pseudomonadota</taxon>
        <taxon>Gammaproteobacteria</taxon>
        <taxon>Alteromonadales</taxon>
        <taxon>Pseudoalteromonadaceae</taxon>
        <taxon>Pseudoalteromonas</taxon>
    </lineage>
</organism>
<dbReference type="Gene3D" id="1.25.40.10">
    <property type="entry name" value="Tetratricopeptide repeat domain"/>
    <property type="match status" value="1"/>
</dbReference>
<dbReference type="Pfam" id="PF00069">
    <property type="entry name" value="Pkinase"/>
    <property type="match status" value="1"/>
</dbReference>
<gene>
    <name evidence="6" type="ORF">N475_00110</name>
</gene>
<evidence type="ECO:0000256" key="1">
    <source>
        <dbReference type="ARBA" id="ARBA00004167"/>
    </source>
</evidence>
<dbReference type="InterPro" id="IPR029787">
    <property type="entry name" value="Nucleotide_cyclase"/>
</dbReference>
<dbReference type="SUPFAM" id="SSF81901">
    <property type="entry name" value="HCP-like"/>
    <property type="match status" value="1"/>
</dbReference>
<dbReference type="SMART" id="SM00220">
    <property type="entry name" value="S_TKc"/>
    <property type="match status" value="1"/>
</dbReference>
<sequence length="1371" mass="155186">MPQTDIYLEKLITIMSLTQFSDSYIYDSFESSHYELLNKVGEGGFGKVFKAKQKSTGQFVAIKFLAIEPHCEEQKKQRYIERFKRETSLSSQLQHPNIVRLLDQGQINDDLLYGVFEFVEGHSLREHLLLEGPFSAPEATDIMSQVLDALIHAHSKGIVHRDIKPANIMLSKTGAKLHAKILDFGIGTLTHDSRQADFRTLTLTQETLGTPSYSAPEQLRGEPATTKTDLYVWGLVYLECITGAPAMNGTSVASIYHKQLSDAHIPMPSALLGHPLSGLLRRVLNKNAIERVITGEEAFNELKSINVSNLVGKISLSSSSQVAEDETIVMRNDHDTVIAPLGYTSLTERKQITVLALRFSTSFTDAREHDLEVIDTLFKSQRNYCLDIAIRFGAFHVGSVADVSLFYFGHPTASDNDTRLCARSALEITSEISKRNALMKDAHGAQLNVHIGIHTGVFVTYANSTPEGHVANAAMTLARTAREKQVLCSSEARAILDPYSEFEGYVELKLGQSYRPEPVYELKGERQVEAFGFMRGTRNNHELIGREEELNQVKAQINKEVPSEKHTHIFGEAGIGKSRLLQEIRVHAPKHQHLIAQCLPEHQNNALYPILTLIHNLFNTHKLSAEAVTEEFHKLLDKYFNGDLPNDAIPILLVWLNIDLGKNYQPSMLPADIQKQILFSCLQALLVSQIHSLNDNKLFVFEDIHWSDSTTLEFINYFEHSLSTQHFIISTSRNDIPTSLSRNKIKPIELNKLDEKATEQFILKLFDQRPVAQNVLDVLIARTDGIPLFIEELVAMLINKQLVDINEHPIDFISPERLDQVPSSLRESLQQKLDGLNHAKETAQLAATIGREFEYELLVASSTLSENQIQNDLNELIKNDLIIKQRRVNRESYIFKHALVRDAGYESMSRQVAEEVHGKLANTLESLFMERVENNPHEIAHHFANSKCFDKAINYILRSATKHLDFSASSDCIEECQLAIQWSEPLEDKLKQKYTLNANILITLALMNKDGWAGESVSDYANQCLKSVDSLYFNSDLSGFIESDENIESDIIELLVQIYYSVILHNIVAGNRGTLKGFEGKTLQNTVYELEKIVEKYPHVECAAHAILGYYYYTKGDFAKGRVLLESVINCYDESLHRNHGVLFGFDSKAWSAATLGLLYWLIDEEQLAIEHANMAIDFAEQLGHMPSLCIGLMYKSILYQYMVQPHVVFDTASELVSKAKLHSLPAHETYGAIVYQWALAQTKQLSEQEKENVLNNALQPVLGLKAMGCFHAVAFFESLLADIEISQNKLQEAHARLAYCEDLCHEIGEHYYQPMLPYRRSQLELIMGQKEQSIESLERSMKWSQKTGMKRVTQMCNKQIKLFKNRKKEQ</sequence>
<dbReference type="InterPro" id="IPR017441">
    <property type="entry name" value="Protein_kinase_ATP_BS"/>
</dbReference>
<dbReference type="InterPro" id="IPR008271">
    <property type="entry name" value="Ser/Thr_kinase_AS"/>
</dbReference>
<dbReference type="PROSITE" id="PS00108">
    <property type="entry name" value="PROTEIN_KINASE_ST"/>
    <property type="match status" value="1"/>
</dbReference>
<dbReference type="EMBL" id="AUYB01000081">
    <property type="protein sequence ID" value="KZN43015.1"/>
    <property type="molecule type" value="Genomic_DNA"/>
</dbReference>
<reference evidence="6 7" key="1">
    <citation type="submission" date="2013-07" db="EMBL/GenBank/DDBJ databases">
        <title>Comparative Genomic and Metabolomic Analysis of Twelve Strains of Pseudoalteromonas luteoviolacea.</title>
        <authorList>
            <person name="Vynne N.G."/>
            <person name="Mansson M."/>
            <person name="Gram L."/>
        </authorList>
    </citation>
    <scope>NUCLEOTIDE SEQUENCE [LARGE SCALE GENOMIC DNA]</scope>
    <source>
        <strain evidence="6 7">DSM 6061</strain>
    </source>
</reference>
<dbReference type="PANTHER" id="PTHR16305:SF28">
    <property type="entry name" value="GUANYLATE CYCLASE DOMAIN-CONTAINING PROTEIN"/>
    <property type="match status" value="1"/>
</dbReference>
<feature type="binding site" evidence="4">
    <location>
        <position position="63"/>
    </location>
    <ligand>
        <name>ATP</name>
        <dbReference type="ChEBI" id="CHEBI:30616"/>
    </ligand>
</feature>
<evidence type="ECO:0000256" key="4">
    <source>
        <dbReference type="PROSITE-ProRule" id="PRU10141"/>
    </source>
</evidence>
<dbReference type="NCBIfam" id="TIGR03903">
    <property type="entry name" value="TOMM_kin_cyc"/>
    <property type="match status" value="1"/>
</dbReference>
<keyword evidence="2 4" id="KW-0547">Nucleotide-binding</keyword>
<dbReference type="SUPFAM" id="SSF55073">
    <property type="entry name" value="Nucleotide cyclase"/>
    <property type="match status" value="1"/>
</dbReference>
<dbReference type="InterPro" id="IPR027417">
    <property type="entry name" value="P-loop_NTPase"/>
</dbReference>
<protein>
    <recommendedName>
        <fullName evidence="5">Protein kinase domain-containing protein</fullName>
    </recommendedName>
</protein>
<dbReference type="Proteomes" id="UP000076643">
    <property type="component" value="Unassembled WGS sequence"/>
</dbReference>
<dbReference type="SUPFAM" id="SSF56112">
    <property type="entry name" value="Protein kinase-like (PK-like)"/>
    <property type="match status" value="1"/>
</dbReference>
<feature type="domain" description="Protein kinase" evidence="5">
    <location>
        <begin position="34"/>
        <end position="303"/>
    </location>
</feature>
<proteinExistence type="predicted"/>
<evidence type="ECO:0000256" key="2">
    <source>
        <dbReference type="ARBA" id="ARBA00022741"/>
    </source>
</evidence>
<dbReference type="PATRIC" id="fig|1365250.3.peg.873"/>
<accession>A0A166YMB2</accession>
<evidence type="ECO:0000256" key="3">
    <source>
        <dbReference type="ARBA" id="ARBA00022840"/>
    </source>
</evidence>
<evidence type="ECO:0000313" key="6">
    <source>
        <dbReference type="EMBL" id="KZN43015.1"/>
    </source>
</evidence>
<dbReference type="PROSITE" id="PS50011">
    <property type="entry name" value="PROTEIN_KINASE_DOM"/>
    <property type="match status" value="1"/>
</dbReference>
<dbReference type="InterPro" id="IPR000719">
    <property type="entry name" value="Prot_kinase_dom"/>
</dbReference>
<keyword evidence="7" id="KW-1185">Reference proteome</keyword>
<dbReference type="Gene3D" id="1.10.510.10">
    <property type="entry name" value="Transferase(Phosphotransferase) domain 1"/>
    <property type="match status" value="1"/>
</dbReference>
<dbReference type="GO" id="GO:0004016">
    <property type="term" value="F:adenylate cyclase activity"/>
    <property type="evidence" value="ECO:0007669"/>
    <property type="project" value="TreeGrafter"/>
</dbReference>
<dbReference type="Pfam" id="PF13191">
    <property type="entry name" value="AAA_16"/>
    <property type="match status" value="1"/>
</dbReference>
<dbReference type="InterPro" id="IPR023889">
    <property type="entry name" value="TOMM_kin_cyc"/>
</dbReference>
<dbReference type="GO" id="GO:0016020">
    <property type="term" value="C:membrane"/>
    <property type="evidence" value="ECO:0007669"/>
    <property type="project" value="UniProtKB-SubCell"/>
</dbReference>
<keyword evidence="3 4" id="KW-0067">ATP-binding</keyword>
<dbReference type="PANTHER" id="PTHR16305">
    <property type="entry name" value="TESTICULAR SOLUBLE ADENYLYL CYCLASE"/>
    <property type="match status" value="1"/>
</dbReference>
<dbReference type="GO" id="GO:0005524">
    <property type="term" value="F:ATP binding"/>
    <property type="evidence" value="ECO:0007669"/>
    <property type="project" value="UniProtKB-UniRule"/>
</dbReference>
<evidence type="ECO:0000259" key="5">
    <source>
        <dbReference type="PROSITE" id="PS50011"/>
    </source>
</evidence>
<comment type="subcellular location">
    <subcellularLocation>
        <location evidence="1">Membrane</location>
        <topology evidence="1">Single-pass membrane protein</topology>
    </subcellularLocation>
</comment>
<dbReference type="GO" id="GO:0004672">
    <property type="term" value="F:protein kinase activity"/>
    <property type="evidence" value="ECO:0007669"/>
    <property type="project" value="InterPro"/>
</dbReference>
<dbReference type="CDD" id="cd14014">
    <property type="entry name" value="STKc_PknB_like"/>
    <property type="match status" value="1"/>
</dbReference>
<dbReference type="InterPro" id="IPR011990">
    <property type="entry name" value="TPR-like_helical_dom_sf"/>
</dbReference>
<dbReference type="SUPFAM" id="SSF52540">
    <property type="entry name" value="P-loop containing nucleoside triphosphate hydrolases"/>
    <property type="match status" value="1"/>
</dbReference>